<feature type="domain" description="RING-type" evidence="2">
    <location>
        <begin position="78"/>
        <end position="118"/>
    </location>
</feature>
<dbReference type="GO" id="GO:0061630">
    <property type="term" value="F:ubiquitin protein ligase activity"/>
    <property type="evidence" value="ECO:0007669"/>
    <property type="project" value="TreeGrafter"/>
</dbReference>
<gene>
    <name evidence="3" type="ORF">PNEJI1_003801</name>
</gene>
<keyword evidence="1" id="KW-0862">Zinc</keyword>
<dbReference type="PROSITE" id="PS50089">
    <property type="entry name" value="ZF_RING_2"/>
    <property type="match status" value="1"/>
</dbReference>
<keyword evidence="1" id="KW-0479">Metal-binding</keyword>
<dbReference type="InterPro" id="IPR001841">
    <property type="entry name" value="Znf_RING"/>
</dbReference>
<dbReference type="SUPFAM" id="SSF57850">
    <property type="entry name" value="RING/U-box"/>
    <property type="match status" value="1"/>
</dbReference>
<dbReference type="EMBL" id="CAKM01000347">
    <property type="protein sequence ID" value="CCJ31567.1"/>
    <property type="molecule type" value="Genomic_DNA"/>
</dbReference>
<organism evidence="4">
    <name type="scientific">Pneumocystis jirovecii</name>
    <name type="common">Human pneumocystis pneumonia agent</name>
    <dbReference type="NCBI Taxonomy" id="42068"/>
    <lineage>
        <taxon>Eukaryota</taxon>
        <taxon>Fungi</taxon>
        <taxon>Dikarya</taxon>
        <taxon>Ascomycota</taxon>
        <taxon>Taphrinomycotina</taxon>
        <taxon>Pneumocystomycetes</taxon>
        <taxon>Pneumocystaceae</taxon>
        <taxon>Pneumocystis</taxon>
    </lineage>
</organism>
<proteinExistence type="predicted"/>
<dbReference type="InParanoid" id="L0PH39"/>
<dbReference type="PANTHER" id="PTHR24007:SF7">
    <property type="entry name" value="BRCA1-ASSOCIATED PROTEIN"/>
    <property type="match status" value="1"/>
</dbReference>
<dbReference type="Gene3D" id="3.30.40.10">
    <property type="entry name" value="Zinc/RING finger domain, C3HC4 (zinc finger)"/>
    <property type="match status" value="1"/>
</dbReference>
<dbReference type="Proteomes" id="UP000010422">
    <property type="component" value="Unassembled WGS sequence"/>
</dbReference>
<sequence length="143" mass="16506">MCSCLLCILRHSEAKTYLIHKFYHQLFLSKSFLLYFQIFSYLFCYLSAFDIFETCQTAPISTKPVPPPTLRLRELPTCVVCLERMDASVTGLLTILCQHTFHCQCLSKWGGNICPVCRYSQQKDVLNATRTNSHCFTCETQKN</sequence>
<evidence type="ECO:0000313" key="3">
    <source>
        <dbReference type="EMBL" id="CCJ31567.1"/>
    </source>
</evidence>
<dbReference type="GO" id="GO:0005737">
    <property type="term" value="C:cytoplasm"/>
    <property type="evidence" value="ECO:0007669"/>
    <property type="project" value="TreeGrafter"/>
</dbReference>
<comment type="caution">
    <text evidence="3">The sequence shown here is derived from an EMBL/GenBank/DDBJ whole genome shotgun (WGS) entry which is preliminary data.</text>
</comment>
<evidence type="ECO:0000256" key="1">
    <source>
        <dbReference type="PROSITE-ProRule" id="PRU00175"/>
    </source>
</evidence>
<keyword evidence="1" id="KW-0863">Zinc-finger</keyword>
<accession>L0PH39</accession>
<dbReference type="GO" id="GO:0016567">
    <property type="term" value="P:protein ubiquitination"/>
    <property type="evidence" value="ECO:0007669"/>
    <property type="project" value="TreeGrafter"/>
</dbReference>
<evidence type="ECO:0000259" key="2">
    <source>
        <dbReference type="PROSITE" id="PS50089"/>
    </source>
</evidence>
<dbReference type="CDD" id="cd16457">
    <property type="entry name" value="RING-H2_BRAP2"/>
    <property type="match status" value="1"/>
</dbReference>
<dbReference type="STRING" id="1209962.L0PH39"/>
<dbReference type="PANTHER" id="PTHR24007">
    <property type="entry name" value="BRCA1-ASSOCIATED PROTEIN"/>
    <property type="match status" value="1"/>
</dbReference>
<dbReference type="VEuPathDB" id="FungiDB:PNEJI1_003801"/>
<dbReference type="AlphaFoldDB" id="L0PH39"/>
<dbReference type="InterPro" id="IPR047243">
    <property type="entry name" value="RING-H2_BRAP2"/>
</dbReference>
<name>L0PH39_PNEJI</name>
<dbReference type="GO" id="GO:0007265">
    <property type="term" value="P:Ras protein signal transduction"/>
    <property type="evidence" value="ECO:0007669"/>
    <property type="project" value="TreeGrafter"/>
</dbReference>
<evidence type="ECO:0000313" key="4">
    <source>
        <dbReference type="Proteomes" id="UP000010422"/>
    </source>
</evidence>
<dbReference type="GO" id="GO:0008270">
    <property type="term" value="F:zinc ion binding"/>
    <property type="evidence" value="ECO:0007669"/>
    <property type="project" value="UniProtKB-KW"/>
</dbReference>
<protein>
    <recommendedName>
        <fullName evidence="2">RING-type domain-containing protein</fullName>
    </recommendedName>
</protein>
<dbReference type="Pfam" id="PF13639">
    <property type="entry name" value="zf-RING_2"/>
    <property type="match status" value="1"/>
</dbReference>
<dbReference type="InterPro" id="IPR013083">
    <property type="entry name" value="Znf_RING/FYVE/PHD"/>
</dbReference>
<reference evidence="3 4" key="1">
    <citation type="journal article" date="2012" name="MBio">
        <title>De novo assembly of the Pneumocystis jirovecii genome from a single bronchoalveolar lavage fluid specimen from a patient.</title>
        <authorList>
            <person name="Cisse O.H."/>
            <person name="Pagni M."/>
            <person name="Hauser P.M."/>
        </authorList>
    </citation>
    <scope>NUCLEOTIDE SEQUENCE [LARGE SCALE GENOMIC DNA]</scope>
    <source>
        <strain evidence="3 4">SE8</strain>
    </source>
</reference>
<dbReference type="SMART" id="SM00184">
    <property type="entry name" value="RING"/>
    <property type="match status" value="1"/>
</dbReference>